<protein>
    <submittedName>
        <fullName evidence="1">Uncharacterized protein</fullName>
    </submittedName>
</protein>
<organism evidence="1">
    <name type="scientific">Siphoviridae sp. ct3o911</name>
    <dbReference type="NCBI Taxonomy" id="2827560"/>
    <lineage>
        <taxon>Viruses</taxon>
        <taxon>Duplodnaviria</taxon>
        <taxon>Heunggongvirae</taxon>
        <taxon>Uroviricota</taxon>
        <taxon>Caudoviricetes</taxon>
    </lineage>
</organism>
<sequence>MNSVDVEALRELAAQIKRHCERLMMRASFDRTSVGQVTAVGEDGTYTVAAFGGSYVLPYKEKLTVGAVVRVKVPQNNWKEIYIESVA</sequence>
<proteinExistence type="predicted"/>
<accession>A0A8S5LJC1</accession>
<dbReference type="EMBL" id="BK015861">
    <property type="protein sequence ID" value="DAD70213.1"/>
    <property type="molecule type" value="Genomic_DNA"/>
</dbReference>
<evidence type="ECO:0000313" key="1">
    <source>
        <dbReference type="EMBL" id="DAD70213.1"/>
    </source>
</evidence>
<name>A0A8S5LJC1_9CAUD</name>
<reference evidence="1" key="1">
    <citation type="journal article" date="2021" name="Proc. Natl. Acad. Sci. U.S.A.">
        <title>A Catalog of Tens of Thousands of Viruses from Human Metagenomes Reveals Hidden Associations with Chronic Diseases.</title>
        <authorList>
            <person name="Tisza M.J."/>
            <person name="Buck C.B."/>
        </authorList>
    </citation>
    <scope>NUCLEOTIDE SEQUENCE</scope>
    <source>
        <strain evidence="1">Ct3o911</strain>
    </source>
</reference>